<comment type="similarity">
    <text evidence="1">Belongs to the RelE toxin family.</text>
</comment>
<sequence length="87" mass="10434">MSYRVRRTRGVERAIDSIEKRDRLRIEAVIALLAENPRPPKALKMTGYRNRWRVRAGDYRILYEINDDVLTVLVIRVAHRREVYRDP</sequence>
<dbReference type="Pfam" id="PF05016">
    <property type="entry name" value="ParE_toxin"/>
    <property type="match status" value="1"/>
</dbReference>
<dbReference type="SUPFAM" id="SSF143011">
    <property type="entry name" value="RelE-like"/>
    <property type="match status" value="1"/>
</dbReference>
<gene>
    <name evidence="3" type="ORF">KIH27_04750</name>
</gene>
<keyword evidence="4" id="KW-1185">Reference proteome</keyword>
<dbReference type="EMBL" id="JAHCLR010000005">
    <property type="protein sequence ID" value="MBS9532896.1"/>
    <property type="molecule type" value="Genomic_DNA"/>
</dbReference>
<proteinExistence type="inferred from homology"/>
<dbReference type="InterPro" id="IPR035093">
    <property type="entry name" value="RelE/ParE_toxin_dom_sf"/>
</dbReference>
<organism evidence="3 4">
    <name type="scientific">Mycolicibacter acidiphilus</name>
    <dbReference type="NCBI Taxonomy" id="2835306"/>
    <lineage>
        <taxon>Bacteria</taxon>
        <taxon>Bacillati</taxon>
        <taxon>Actinomycetota</taxon>
        <taxon>Actinomycetes</taxon>
        <taxon>Mycobacteriales</taxon>
        <taxon>Mycobacteriaceae</taxon>
        <taxon>Mycolicibacter</taxon>
    </lineage>
</organism>
<dbReference type="PANTHER" id="PTHR35601:SF1">
    <property type="entry name" value="TOXIN RELE"/>
    <property type="match status" value="1"/>
</dbReference>
<dbReference type="Gene3D" id="3.30.2310.20">
    <property type="entry name" value="RelE-like"/>
    <property type="match status" value="1"/>
</dbReference>
<reference evidence="3 4" key="1">
    <citation type="submission" date="2021-05" db="EMBL/GenBank/DDBJ databases">
        <title>Mycobacterium acidophilum sp. nov., an extremely acid-tolerant member of the genus Mycobacterium.</title>
        <authorList>
            <person name="Xia J."/>
        </authorList>
    </citation>
    <scope>NUCLEOTIDE SEQUENCE [LARGE SCALE GENOMIC DNA]</scope>
    <source>
        <strain evidence="3 4">M1</strain>
    </source>
</reference>
<accession>A0ABS5RHG2</accession>
<dbReference type="PANTHER" id="PTHR35601">
    <property type="entry name" value="TOXIN RELE"/>
    <property type="match status" value="1"/>
</dbReference>
<evidence type="ECO:0000313" key="3">
    <source>
        <dbReference type="EMBL" id="MBS9532896.1"/>
    </source>
</evidence>
<protein>
    <submittedName>
        <fullName evidence="3">Type II toxin-antitoxin system RelE/ParE family toxin</fullName>
    </submittedName>
</protein>
<evidence type="ECO:0000256" key="1">
    <source>
        <dbReference type="ARBA" id="ARBA00006226"/>
    </source>
</evidence>
<comment type="caution">
    <text evidence="3">The sequence shown here is derived from an EMBL/GenBank/DDBJ whole genome shotgun (WGS) entry which is preliminary data.</text>
</comment>
<evidence type="ECO:0000256" key="2">
    <source>
        <dbReference type="ARBA" id="ARBA00022649"/>
    </source>
</evidence>
<name>A0ABS5RHG2_9MYCO</name>
<dbReference type="Proteomes" id="UP001519535">
    <property type="component" value="Unassembled WGS sequence"/>
</dbReference>
<dbReference type="RefSeq" id="WP_214091775.1">
    <property type="nucleotide sequence ID" value="NZ_JAHCLR010000005.1"/>
</dbReference>
<dbReference type="InterPro" id="IPR007712">
    <property type="entry name" value="RelE/ParE_toxin"/>
</dbReference>
<evidence type="ECO:0000313" key="4">
    <source>
        <dbReference type="Proteomes" id="UP001519535"/>
    </source>
</evidence>
<keyword evidence="2" id="KW-1277">Toxin-antitoxin system</keyword>